<feature type="region of interest" description="Disordered" evidence="1">
    <location>
        <begin position="1"/>
        <end position="23"/>
    </location>
</feature>
<protein>
    <submittedName>
        <fullName evidence="2">Uncharacterized protein</fullName>
    </submittedName>
</protein>
<dbReference type="Proteomes" id="UP000677228">
    <property type="component" value="Unassembled WGS sequence"/>
</dbReference>
<dbReference type="Proteomes" id="UP000682733">
    <property type="component" value="Unassembled WGS sequence"/>
</dbReference>
<feature type="non-terminal residue" evidence="2">
    <location>
        <position position="1"/>
    </location>
</feature>
<sequence length="69" mass="7708">PLYEYVETSTEPTSTPPPTLTAQGSSFEQLAFMFSTMLSDDQSNQKAANITEGQERHHHHHHQPTARAS</sequence>
<evidence type="ECO:0000313" key="3">
    <source>
        <dbReference type="EMBL" id="CAF4108665.1"/>
    </source>
</evidence>
<organism evidence="2 4">
    <name type="scientific">Didymodactylos carnosus</name>
    <dbReference type="NCBI Taxonomy" id="1234261"/>
    <lineage>
        <taxon>Eukaryota</taxon>
        <taxon>Metazoa</taxon>
        <taxon>Spiralia</taxon>
        <taxon>Gnathifera</taxon>
        <taxon>Rotifera</taxon>
        <taxon>Eurotatoria</taxon>
        <taxon>Bdelloidea</taxon>
        <taxon>Philodinida</taxon>
        <taxon>Philodinidae</taxon>
        <taxon>Didymodactylos</taxon>
    </lineage>
</organism>
<accession>A0A8S2EU61</accession>
<evidence type="ECO:0000313" key="2">
    <source>
        <dbReference type="EMBL" id="CAF1302154.1"/>
    </source>
</evidence>
<evidence type="ECO:0000256" key="1">
    <source>
        <dbReference type="SAM" id="MobiDB-lite"/>
    </source>
</evidence>
<feature type="region of interest" description="Disordered" evidence="1">
    <location>
        <begin position="38"/>
        <end position="69"/>
    </location>
</feature>
<evidence type="ECO:0000313" key="4">
    <source>
        <dbReference type="Proteomes" id="UP000677228"/>
    </source>
</evidence>
<dbReference type="EMBL" id="CAJOBA010041181">
    <property type="protein sequence ID" value="CAF4108665.1"/>
    <property type="molecule type" value="Genomic_DNA"/>
</dbReference>
<proteinExistence type="predicted"/>
<feature type="compositionally biased region" description="Basic residues" evidence="1">
    <location>
        <begin position="56"/>
        <end position="69"/>
    </location>
</feature>
<name>A0A8S2EU61_9BILA</name>
<dbReference type="EMBL" id="CAJNOK010019601">
    <property type="protein sequence ID" value="CAF1302154.1"/>
    <property type="molecule type" value="Genomic_DNA"/>
</dbReference>
<reference evidence="2" key="1">
    <citation type="submission" date="2021-02" db="EMBL/GenBank/DDBJ databases">
        <authorList>
            <person name="Nowell W R."/>
        </authorList>
    </citation>
    <scope>NUCLEOTIDE SEQUENCE</scope>
</reference>
<comment type="caution">
    <text evidence="2">The sequence shown here is derived from an EMBL/GenBank/DDBJ whole genome shotgun (WGS) entry which is preliminary data.</text>
</comment>
<feature type="compositionally biased region" description="Polar residues" evidence="1">
    <location>
        <begin position="38"/>
        <end position="52"/>
    </location>
</feature>
<dbReference type="AlphaFoldDB" id="A0A8S2EU61"/>
<gene>
    <name evidence="2" type="ORF">OVA965_LOCUS28585</name>
    <name evidence="3" type="ORF">TMI583_LOCUS29340</name>
</gene>